<feature type="region of interest" description="Disordered" evidence="4">
    <location>
        <begin position="638"/>
        <end position="660"/>
    </location>
</feature>
<dbReference type="SMART" id="SM00710">
    <property type="entry name" value="PbH1"/>
    <property type="match status" value="7"/>
</dbReference>
<dbReference type="InterPro" id="IPR006626">
    <property type="entry name" value="PbH1"/>
</dbReference>
<sequence length="958" mass="92386">MAIFTVTTNSDSGDDQTVTGTLAAEAADGGGLSLREAILLANANAGADTIIFDGAVFTGDTSSLIRLTGGELSVTEALTIDGSDATDLVITGDASGDDTLVAGTNITDVANSLSTQLDDNSRVIDSSASLTVSDLTITGGRTTTSFEDGGGIRVSGGSNTLSLTNSTISGNSTAENFSGGGGVYSPGAVTITGSTISGNATAGNFSDGGGVAGSGTVTITGSTVSGNTTAGFSAAGGGVYANGGVTITGSTISGNATAGNNADGGGVAGSGTVTITGSTISGNATAGDNAAGGGVYGVVGVNLTNSIVLGNVTSYVGVPGDEISGIMTFNGLNIVGADTAAFNANVDAAVINADPTTVFANTAANAADPAVIAGVLADNGGAVETIVVLAGSQADGSGSGGASLGAGPVLGMEPAITLPAAPTVAEDATNVAIADTVNITDINSDDQTVTLTVTGGTVSTDAGLAGLSITTGDGTDDATMVFSGTLAIVNSALDALTFTPTANLNGTGAGAIRIQTDDGNGGTDDQTLTFDITAVNDAPTSTGASLSATAGAGLTLQVSDFTFSDVDGDSLASVRIDTSVSGLTLNGTAVTDGQVIALADITGGNLVFTGGSAGSAGFTYSVGDGTTFAASPASANITVSSATPPPPPPPNSGPSTGNTAAAVDAGAAYTITTGDFPFDDADGDPLDAVIIDSLPEIGALTLNGVAVTVGQTVEANDIAAGRLVYTSDARGADADFIFRVSDGSPQISDGARFTLAVSDPDDLPPLVGTPATDAMIGGDGDERIWGRAGDDMKHGAGGSDTMGGGAGNDTINGGGGNDLLFGADGDDVLVGGTGNDTLFNSAGADTVGGGDGDDTLWAGAGDDLLTGGAGGDTFTFGALTGNDRITDFALGEDILDLRFAASDFATLDDVAAAARLSVDSNGNPSLVIDLGVGADGDPQSVTLTGLIRADFEDMMILI</sequence>
<keyword evidence="6" id="KW-0456">Lyase</keyword>
<evidence type="ECO:0000256" key="3">
    <source>
        <dbReference type="ARBA" id="ARBA00022525"/>
    </source>
</evidence>
<dbReference type="GO" id="GO:0016829">
    <property type="term" value="F:lyase activity"/>
    <property type="evidence" value="ECO:0007669"/>
    <property type="project" value="UniProtKB-KW"/>
</dbReference>
<feature type="domain" description="Right handed beta helix" evidence="5">
    <location>
        <begin position="124"/>
        <end position="295"/>
    </location>
</feature>
<evidence type="ECO:0000313" key="7">
    <source>
        <dbReference type="Proteomes" id="UP000271227"/>
    </source>
</evidence>
<accession>A0A3M0CXP1</accession>
<dbReference type="Gene3D" id="2.150.10.10">
    <property type="entry name" value="Serralysin-like metalloprotease, C-terminal"/>
    <property type="match status" value="2"/>
</dbReference>
<dbReference type="InterPro" id="IPR011050">
    <property type="entry name" value="Pectin_lyase_fold/virulence"/>
</dbReference>
<dbReference type="InterPro" id="IPR039448">
    <property type="entry name" value="Beta_helix"/>
</dbReference>
<dbReference type="InterPro" id="IPR001343">
    <property type="entry name" value="Hemolysn_Ca-bd"/>
</dbReference>
<dbReference type="Pfam" id="PF13229">
    <property type="entry name" value="Beta_helix"/>
    <property type="match status" value="1"/>
</dbReference>
<evidence type="ECO:0000256" key="1">
    <source>
        <dbReference type="ARBA" id="ARBA00002822"/>
    </source>
</evidence>
<dbReference type="SUPFAM" id="SSF51120">
    <property type="entry name" value="beta-Roll"/>
    <property type="match status" value="1"/>
</dbReference>
<proteinExistence type="predicted"/>
<protein>
    <submittedName>
        <fullName evidence="6">Parallel beta helix pectate lyase-like protein</fullName>
    </submittedName>
</protein>
<evidence type="ECO:0000256" key="2">
    <source>
        <dbReference type="ARBA" id="ARBA00004613"/>
    </source>
</evidence>
<comment type="caution">
    <text evidence="6">The sequence shown here is derived from an EMBL/GenBank/DDBJ whole genome shotgun (WGS) entry which is preliminary data.</text>
</comment>
<comment type="function">
    <text evidence="1">Converts beta-D-mannuronic acid (M) to alpha-L-guluronic acid (G), producing a polymer with gel-forming capacity, required for the formation of the cyst coat.</text>
</comment>
<dbReference type="PROSITE" id="PS00330">
    <property type="entry name" value="HEMOLYSIN_CALCIUM"/>
    <property type="match status" value="2"/>
</dbReference>
<dbReference type="PANTHER" id="PTHR38340:SF1">
    <property type="entry name" value="S-LAYER PROTEIN"/>
    <property type="match status" value="1"/>
</dbReference>
<gene>
    <name evidence="6" type="ORF">BXY39_1319</name>
</gene>
<organism evidence="6 7">
    <name type="scientific">Eilatimonas milleporae</name>
    <dbReference type="NCBI Taxonomy" id="911205"/>
    <lineage>
        <taxon>Bacteria</taxon>
        <taxon>Pseudomonadati</taxon>
        <taxon>Pseudomonadota</taxon>
        <taxon>Alphaproteobacteria</taxon>
        <taxon>Kordiimonadales</taxon>
        <taxon>Kordiimonadaceae</taxon>
        <taxon>Eilatimonas</taxon>
    </lineage>
</organism>
<dbReference type="EMBL" id="REFR01000010">
    <property type="protein sequence ID" value="RMB08683.1"/>
    <property type="molecule type" value="Genomic_DNA"/>
</dbReference>
<dbReference type="Proteomes" id="UP000271227">
    <property type="component" value="Unassembled WGS sequence"/>
</dbReference>
<dbReference type="Gene3D" id="2.160.20.10">
    <property type="entry name" value="Single-stranded right-handed beta-helix, Pectin lyase-like"/>
    <property type="match status" value="1"/>
</dbReference>
<dbReference type="PRINTS" id="PR00313">
    <property type="entry name" value="CABNDNGRPT"/>
</dbReference>
<keyword evidence="3" id="KW-0964">Secreted</keyword>
<evidence type="ECO:0000256" key="4">
    <source>
        <dbReference type="SAM" id="MobiDB-lite"/>
    </source>
</evidence>
<dbReference type="GO" id="GO:0005576">
    <property type="term" value="C:extracellular region"/>
    <property type="evidence" value="ECO:0007669"/>
    <property type="project" value="UniProtKB-SubCell"/>
</dbReference>
<dbReference type="OrthoDB" id="9342475at2"/>
<dbReference type="RefSeq" id="WP_121938026.1">
    <property type="nucleotide sequence ID" value="NZ_REFR01000010.1"/>
</dbReference>
<dbReference type="InterPro" id="IPR050557">
    <property type="entry name" value="RTX_toxin/Mannuronan_C5-epim"/>
</dbReference>
<name>A0A3M0CXP1_9PROT</name>
<evidence type="ECO:0000313" key="6">
    <source>
        <dbReference type="EMBL" id="RMB08683.1"/>
    </source>
</evidence>
<keyword evidence="7" id="KW-1185">Reference proteome</keyword>
<evidence type="ECO:0000259" key="5">
    <source>
        <dbReference type="Pfam" id="PF13229"/>
    </source>
</evidence>
<dbReference type="GO" id="GO:0005509">
    <property type="term" value="F:calcium ion binding"/>
    <property type="evidence" value="ECO:0007669"/>
    <property type="project" value="InterPro"/>
</dbReference>
<comment type="subcellular location">
    <subcellularLocation>
        <location evidence="2">Secreted</location>
    </subcellularLocation>
</comment>
<dbReference type="AlphaFoldDB" id="A0A3M0CXP1"/>
<reference evidence="6 7" key="1">
    <citation type="submission" date="2018-10" db="EMBL/GenBank/DDBJ databases">
        <title>Genomic Encyclopedia of Archaeal and Bacterial Type Strains, Phase II (KMG-II): from individual species to whole genera.</title>
        <authorList>
            <person name="Goeker M."/>
        </authorList>
    </citation>
    <scope>NUCLEOTIDE SEQUENCE [LARGE SCALE GENOMIC DNA]</scope>
    <source>
        <strain evidence="6 7">DSM 25217</strain>
    </source>
</reference>
<dbReference type="InParanoid" id="A0A3M0CXP1"/>
<feature type="compositionally biased region" description="Pro residues" evidence="4">
    <location>
        <begin position="643"/>
        <end position="652"/>
    </location>
</feature>
<dbReference type="InterPro" id="IPR012334">
    <property type="entry name" value="Pectin_lyas_fold"/>
</dbReference>
<dbReference type="InterPro" id="IPR011049">
    <property type="entry name" value="Serralysin-like_metalloprot_C"/>
</dbReference>
<dbReference type="PANTHER" id="PTHR38340">
    <property type="entry name" value="S-LAYER PROTEIN"/>
    <property type="match status" value="1"/>
</dbReference>
<dbReference type="SUPFAM" id="SSF51126">
    <property type="entry name" value="Pectin lyase-like"/>
    <property type="match status" value="1"/>
</dbReference>
<dbReference type="Pfam" id="PF00353">
    <property type="entry name" value="HemolysinCabind"/>
    <property type="match status" value="3"/>
</dbReference>
<dbReference type="InterPro" id="IPR018511">
    <property type="entry name" value="Hemolysin-typ_Ca-bd_CS"/>
</dbReference>